<feature type="signal peptide" evidence="4">
    <location>
        <begin position="1"/>
        <end position="27"/>
    </location>
</feature>
<comment type="similarity">
    <text evidence="1">Belongs to the glycosyl hydrolase 3 family.</text>
</comment>
<proteinExistence type="inferred from homology"/>
<reference evidence="6 7" key="1">
    <citation type="submission" date="2021-03" db="EMBL/GenBank/DDBJ databases">
        <title>Caproiciproducens sp. nov. isolated from feces of cow.</title>
        <authorList>
            <person name="Choi J.-Y."/>
        </authorList>
    </citation>
    <scope>NUCLEOTIDE SEQUENCE [LARGE SCALE GENOMIC DNA]</scope>
    <source>
        <strain evidence="6 7">AGMB10547</strain>
    </source>
</reference>
<protein>
    <submittedName>
        <fullName evidence="6">Glycoside hydrolase family 3 C-terminal domain-containing protein</fullName>
    </submittedName>
</protein>
<feature type="compositionally biased region" description="Basic and acidic residues" evidence="3">
    <location>
        <begin position="501"/>
        <end position="520"/>
    </location>
</feature>
<dbReference type="PANTHER" id="PTHR42715">
    <property type="entry name" value="BETA-GLUCOSIDASE"/>
    <property type="match status" value="1"/>
</dbReference>
<dbReference type="Gene3D" id="3.40.50.1700">
    <property type="entry name" value="Glycoside hydrolase family 3 C-terminal domain"/>
    <property type="match status" value="1"/>
</dbReference>
<evidence type="ECO:0000256" key="1">
    <source>
        <dbReference type="ARBA" id="ARBA00005336"/>
    </source>
</evidence>
<dbReference type="InterPro" id="IPR013783">
    <property type="entry name" value="Ig-like_fold"/>
</dbReference>
<comment type="caution">
    <text evidence="6">The sequence shown here is derived from an EMBL/GenBank/DDBJ whole genome shotgun (WGS) entry which is preliminary data.</text>
</comment>
<evidence type="ECO:0000259" key="5">
    <source>
        <dbReference type="SMART" id="SM01217"/>
    </source>
</evidence>
<dbReference type="RefSeq" id="WP_219938553.1">
    <property type="nucleotide sequence ID" value="NZ_JAGFNZ010000001.1"/>
</dbReference>
<name>A0ABS7DJE7_9FIRM</name>
<feature type="region of interest" description="Disordered" evidence="3">
    <location>
        <begin position="501"/>
        <end position="521"/>
    </location>
</feature>
<dbReference type="SUPFAM" id="SSF52279">
    <property type="entry name" value="Beta-D-glucan exohydrolase, C-terminal domain"/>
    <property type="match status" value="1"/>
</dbReference>
<dbReference type="Pfam" id="PF00933">
    <property type="entry name" value="Glyco_hydro_3"/>
    <property type="match status" value="1"/>
</dbReference>
<dbReference type="GO" id="GO:0016787">
    <property type="term" value="F:hydrolase activity"/>
    <property type="evidence" value="ECO:0007669"/>
    <property type="project" value="UniProtKB-KW"/>
</dbReference>
<keyword evidence="4" id="KW-0732">Signal</keyword>
<dbReference type="SUPFAM" id="SSF51445">
    <property type="entry name" value="(Trans)glycosidases"/>
    <property type="match status" value="1"/>
</dbReference>
<dbReference type="PRINTS" id="PR00133">
    <property type="entry name" value="GLHYDRLASE3"/>
</dbReference>
<organism evidence="6 7">
    <name type="scientific">Caproiciproducens faecalis</name>
    <dbReference type="NCBI Taxonomy" id="2820301"/>
    <lineage>
        <taxon>Bacteria</taxon>
        <taxon>Bacillati</taxon>
        <taxon>Bacillota</taxon>
        <taxon>Clostridia</taxon>
        <taxon>Eubacteriales</taxon>
        <taxon>Acutalibacteraceae</taxon>
        <taxon>Caproiciproducens</taxon>
    </lineage>
</organism>
<feature type="region of interest" description="Disordered" evidence="3">
    <location>
        <begin position="951"/>
        <end position="983"/>
    </location>
</feature>
<dbReference type="InterPro" id="IPR050288">
    <property type="entry name" value="Cellulose_deg_GH3"/>
</dbReference>
<dbReference type="PANTHER" id="PTHR42715:SF10">
    <property type="entry name" value="BETA-GLUCOSIDASE"/>
    <property type="match status" value="1"/>
</dbReference>
<dbReference type="Gene3D" id="3.20.20.300">
    <property type="entry name" value="Glycoside hydrolase, family 3, N-terminal domain"/>
    <property type="match status" value="1"/>
</dbReference>
<dbReference type="InterPro" id="IPR036962">
    <property type="entry name" value="Glyco_hydro_3_N_sf"/>
</dbReference>
<dbReference type="InterPro" id="IPR036881">
    <property type="entry name" value="Glyco_hydro_3_C_sf"/>
</dbReference>
<dbReference type="InterPro" id="IPR002772">
    <property type="entry name" value="Glyco_hydro_3_C"/>
</dbReference>
<dbReference type="InterPro" id="IPR017853">
    <property type="entry name" value="GH"/>
</dbReference>
<dbReference type="Pfam" id="PF14310">
    <property type="entry name" value="Fn3-like"/>
    <property type="match status" value="1"/>
</dbReference>
<dbReference type="Proteomes" id="UP000719942">
    <property type="component" value="Unassembled WGS sequence"/>
</dbReference>
<dbReference type="EMBL" id="JAGFNZ010000001">
    <property type="protein sequence ID" value="MBW7571343.1"/>
    <property type="molecule type" value="Genomic_DNA"/>
</dbReference>
<evidence type="ECO:0000256" key="3">
    <source>
        <dbReference type="SAM" id="MobiDB-lite"/>
    </source>
</evidence>
<evidence type="ECO:0000256" key="4">
    <source>
        <dbReference type="SAM" id="SignalP"/>
    </source>
</evidence>
<evidence type="ECO:0000256" key="2">
    <source>
        <dbReference type="ARBA" id="ARBA00022801"/>
    </source>
</evidence>
<dbReference type="InterPro" id="IPR001764">
    <property type="entry name" value="Glyco_hydro_3_N"/>
</dbReference>
<accession>A0ABS7DJE7</accession>
<evidence type="ECO:0000313" key="7">
    <source>
        <dbReference type="Proteomes" id="UP000719942"/>
    </source>
</evidence>
<dbReference type="InterPro" id="IPR026891">
    <property type="entry name" value="Fn3-like"/>
</dbReference>
<keyword evidence="2 6" id="KW-0378">Hydrolase</keyword>
<gene>
    <name evidence="6" type="ORF">J5W02_00840</name>
</gene>
<feature type="chain" id="PRO_5045639843" evidence="4">
    <location>
        <begin position="28"/>
        <end position="1156"/>
    </location>
</feature>
<keyword evidence="7" id="KW-1185">Reference proteome</keyword>
<sequence>MKRISKSACALLLVLTLVVGICTSASAASTSSEVSDRETTNSQLSRQAAAQGMVLLENKDNVLPITAKNKKIALFGSGARHTVKGGTGSGDVNQRYVISIDEGFKKAGYEITSTAWLNAYDAAYEEGKANWSGGMFSAFSLPDTEITDDQIASSKSTDTAVYVIARNSGEGSDRKNEEGDYLLTENETENLTKLGANFKNVAVLLNVGGVIDTKFFDEIPGLDALLLVSQPGMEAGNAVADVVSGKVTPSGKLTDTWAKEYSDYSSSETFSSNDGNTKSEEYTDGIYVGYRYFDTFNITPQYEFGYGKSYTTFNTKIDSVTATKKNVTVKATVTNTGSTYSGKEVVQVYFSAPEGTLEKPYQELAGYAKTDLLAPGQKQTLTISYLTTEMSSYDTDSASYVMEKGDYIIRAGNSSRNTHVGAIVRLDNDVTTEQLSNQLTPEEELEEISSQDKTPYSYPSEAAEIKTAKVIALSAEDFETEDHASPYSDETVTTYLLENEVKDSGDKDSGDVDGQAKDSGIDYEVTETVEKQDGLTLKDVYDKDITMQEFVAQMSLEQMANIVNGIGWGQSGTPVIGSSSDSVPGAAGETTKLYWDSGISNMILSDGPAGLRLTQKFTGQDANDDNKEKTYYQYCTAWPIGTLLAMTWDRDLVQQVGKAIGTEMSEYGVTLWLAPGMNIHRNPLCGRNFEYFSEDPLVTGLCASAETLGVQSHPGIGVTIKHFFTNNQENNRSSENNIVSERTLREIYLKGFEIAVKTAQPMAIMTSYNQLNGKYVAANYETCTDIPRGEWGFKGLIMTDWGCQADAGESMHAGNDMIQPGGSQTKIIQAASIVEPLFNEDGTIKLTKTTSPWFGEQEVENWNSFVPILNEGHKSSEKYTADKYVTTVVDGHTTYAGEYKQPYITKGDLQKSVANILNIVMQSSQFAKKYNLKPKSYSSQFELPNYVETQKSSVTGSNNSGHHSGGTKTSGTSSTPPTGPTIIGSVITTSTGTFITDTTTDVRVKGSYTVKITSENGQPPRIVAGTAGVFEVQMTTTDGKIYFIKLIPIGQPGTQAGIYLDGVKLFAATVEAPVSTVKSDTTHPFKIKSGASYVIKLTAGSRPTIVPGTAGIFRVEFVRSSGNDYFFRIIPIGKAGGSSGLYINSEKNPVAVATIA</sequence>
<feature type="region of interest" description="Disordered" evidence="3">
    <location>
        <begin position="435"/>
        <end position="456"/>
    </location>
</feature>
<feature type="domain" description="Fibronectin type III-like" evidence="5">
    <location>
        <begin position="344"/>
        <end position="415"/>
    </location>
</feature>
<dbReference type="SMART" id="SM01217">
    <property type="entry name" value="Fn3_like"/>
    <property type="match status" value="1"/>
</dbReference>
<feature type="compositionally biased region" description="Low complexity" evidence="3">
    <location>
        <begin position="952"/>
        <end position="983"/>
    </location>
</feature>
<dbReference type="Pfam" id="PF01915">
    <property type="entry name" value="Glyco_hydro_3_C"/>
    <property type="match status" value="1"/>
</dbReference>
<evidence type="ECO:0000313" key="6">
    <source>
        <dbReference type="EMBL" id="MBW7571343.1"/>
    </source>
</evidence>
<dbReference type="Gene3D" id="2.60.40.10">
    <property type="entry name" value="Immunoglobulins"/>
    <property type="match status" value="1"/>
</dbReference>